<organism evidence="5 7">
    <name type="scientific">Methylobacterium oxalidis</name>
    <dbReference type="NCBI Taxonomy" id="944322"/>
    <lineage>
        <taxon>Bacteria</taxon>
        <taxon>Pseudomonadati</taxon>
        <taxon>Pseudomonadota</taxon>
        <taxon>Alphaproteobacteria</taxon>
        <taxon>Hyphomicrobiales</taxon>
        <taxon>Methylobacteriaceae</taxon>
        <taxon>Methylobacterium</taxon>
    </lineage>
</organism>
<gene>
    <name evidence="6" type="ORF">GCM10007888_05480</name>
    <name evidence="5" type="ORF">MOX02_02600</name>
</gene>
<evidence type="ECO:0000313" key="7">
    <source>
        <dbReference type="Proteomes" id="UP000321960"/>
    </source>
</evidence>
<dbReference type="EC" id="6.3.2.2" evidence="4"/>
<dbReference type="Proteomes" id="UP000321960">
    <property type="component" value="Unassembled WGS sequence"/>
</dbReference>
<accession>A0A512IWY7</accession>
<dbReference type="RefSeq" id="WP_147023891.1">
    <property type="nucleotide sequence ID" value="NZ_BJZU01000003.1"/>
</dbReference>
<evidence type="ECO:0000256" key="2">
    <source>
        <dbReference type="ARBA" id="ARBA00022741"/>
    </source>
</evidence>
<dbReference type="GO" id="GO:0004357">
    <property type="term" value="F:glutamate-cysteine ligase activity"/>
    <property type="evidence" value="ECO:0007669"/>
    <property type="project" value="UniProtKB-EC"/>
</dbReference>
<dbReference type="EMBL" id="BSPK01000004">
    <property type="protein sequence ID" value="GLS62167.1"/>
    <property type="molecule type" value="Genomic_DNA"/>
</dbReference>
<name>A0A512IWY7_9HYPH</name>
<keyword evidence="3 4" id="KW-0067">ATP-binding</keyword>
<dbReference type="Proteomes" id="UP001156856">
    <property type="component" value="Unassembled WGS sequence"/>
</dbReference>
<evidence type="ECO:0000256" key="3">
    <source>
        <dbReference type="ARBA" id="ARBA00022840"/>
    </source>
</evidence>
<comment type="caution">
    <text evidence="5">The sequence shown here is derived from an EMBL/GenBank/DDBJ whole genome shotgun (WGS) entry which is preliminary data.</text>
</comment>
<comment type="function">
    <text evidence="4">ATP-dependent carboxylate-amine ligase which exhibits weak glutamate--cysteine ligase activity.</text>
</comment>
<dbReference type="HAMAP" id="MF_01609">
    <property type="entry name" value="Glu_cys_ligase_2"/>
    <property type="match status" value="1"/>
</dbReference>
<dbReference type="InterPro" id="IPR011793">
    <property type="entry name" value="YbdK"/>
</dbReference>
<dbReference type="PANTHER" id="PTHR36510:SF1">
    <property type="entry name" value="GLUTAMATE--CYSTEINE LIGASE 2-RELATED"/>
    <property type="match status" value="1"/>
</dbReference>
<dbReference type="PANTHER" id="PTHR36510">
    <property type="entry name" value="GLUTAMATE--CYSTEINE LIGASE 2-RELATED"/>
    <property type="match status" value="1"/>
</dbReference>
<comment type="similarity">
    <text evidence="4">Belongs to the glutamate--cysteine ligase type 2 family. YbdK subfamily.</text>
</comment>
<evidence type="ECO:0000313" key="5">
    <source>
        <dbReference type="EMBL" id="GEP02222.1"/>
    </source>
</evidence>
<protein>
    <recommendedName>
        <fullName evidence="4">Putative glutamate--cysteine ligase 2</fullName>
        <ecNumber evidence="4">6.3.2.2</ecNumber>
    </recommendedName>
    <alternativeName>
        <fullName evidence="4">Gamma-glutamylcysteine synthetase 2</fullName>
        <shortName evidence="4">GCS 2</shortName>
        <shortName evidence="4">Gamma-GCS 2</shortName>
    </alternativeName>
</protein>
<reference evidence="6" key="4">
    <citation type="submission" date="2023-01" db="EMBL/GenBank/DDBJ databases">
        <title>Draft genome sequence of Methylobacterium oxalidis strain NBRC 107715.</title>
        <authorList>
            <person name="Sun Q."/>
            <person name="Mori K."/>
        </authorList>
    </citation>
    <scope>NUCLEOTIDE SEQUENCE</scope>
    <source>
        <strain evidence="6">NBRC 107715</strain>
    </source>
</reference>
<dbReference type="NCBIfam" id="TIGR02050">
    <property type="entry name" value="gshA_cyan_rel"/>
    <property type="match status" value="1"/>
</dbReference>
<keyword evidence="8" id="KW-1185">Reference proteome</keyword>
<dbReference type="NCBIfam" id="NF010039">
    <property type="entry name" value="PRK13515.1"/>
    <property type="match status" value="1"/>
</dbReference>
<sequence length="373" mass="41241">MRDAYRFGIEEEMFLASRRSRAAPQGSVSAFHAAARRRLGSVERELLKNQVEICTPPSETFAEARKRLAELRAGLAEVGRKHGLLVFAAGTHPTASWPEQELTPKARYEAMMRDLQIVGQRSVICGLHVHVEVPRPDRRVDTMKRLMPFLPVLLAISTSSPFFEKRRTGLAGYRLRAYAELPRTGLPELFDDAADFDRYVEGMTKAGAVKDPTYFWWQVRPSVRYPTLELRVADSCTRLEDALAVAALYRCLVRLLDREPDLNARMTGASRGFVMENLWRVQRDGVHATVIDEASLRAVSVSKALDRILDLTAEDADALGCAAECGHARAIVRGGSSADHQVAAFEAALAAGRSERQALGAVIDWLAAETAPA</sequence>
<dbReference type="OrthoDB" id="9769628at2"/>
<dbReference type="Pfam" id="PF04107">
    <property type="entry name" value="GCS2"/>
    <property type="match status" value="1"/>
</dbReference>
<proteinExistence type="inferred from homology"/>
<evidence type="ECO:0000313" key="8">
    <source>
        <dbReference type="Proteomes" id="UP001156856"/>
    </source>
</evidence>
<dbReference type="InterPro" id="IPR006336">
    <property type="entry name" value="GCS2"/>
</dbReference>
<evidence type="ECO:0000256" key="1">
    <source>
        <dbReference type="ARBA" id="ARBA00022598"/>
    </source>
</evidence>
<dbReference type="Gene3D" id="3.30.590.20">
    <property type="match status" value="1"/>
</dbReference>
<comment type="catalytic activity">
    <reaction evidence="4">
        <text>L-cysteine + L-glutamate + ATP = gamma-L-glutamyl-L-cysteine + ADP + phosphate + H(+)</text>
        <dbReference type="Rhea" id="RHEA:13285"/>
        <dbReference type="ChEBI" id="CHEBI:15378"/>
        <dbReference type="ChEBI" id="CHEBI:29985"/>
        <dbReference type="ChEBI" id="CHEBI:30616"/>
        <dbReference type="ChEBI" id="CHEBI:35235"/>
        <dbReference type="ChEBI" id="CHEBI:43474"/>
        <dbReference type="ChEBI" id="CHEBI:58173"/>
        <dbReference type="ChEBI" id="CHEBI:456216"/>
        <dbReference type="EC" id="6.3.2.2"/>
    </reaction>
</comment>
<dbReference type="GO" id="GO:0042398">
    <property type="term" value="P:modified amino acid biosynthetic process"/>
    <property type="evidence" value="ECO:0007669"/>
    <property type="project" value="InterPro"/>
</dbReference>
<dbReference type="EMBL" id="BJZU01000003">
    <property type="protein sequence ID" value="GEP02222.1"/>
    <property type="molecule type" value="Genomic_DNA"/>
</dbReference>
<reference evidence="8" key="2">
    <citation type="journal article" date="2019" name="Int. J. Syst. Evol. Microbiol.">
        <title>The Global Catalogue of Microorganisms (GCM) 10K type strain sequencing project: providing services to taxonomists for standard genome sequencing and annotation.</title>
        <authorList>
            <consortium name="The Broad Institute Genomics Platform"/>
            <consortium name="The Broad Institute Genome Sequencing Center for Infectious Disease"/>
            <person name="Wu L."/>
            <person name="Ma J."/>
        </authorList>
    </citation>
    <scope>NUCLEOTIDE SEQUENCE [LARGE SCALE GENOMIC DNA]</scope>
    <source>
        <strain evidence="8">NBRC 107715</strain>
    </source>
</reference>
<reference evidence="5 7" key="3">
    <citation type="submission" date="2019-07" db="EMBL/GenBank/DDBJ databases">
        <title>Whole genome shotgun sequence of Methylobacterium oxalidis NBRC 107715.</title>
        <authorList>
            <person name="Hosoyama A."/>
            <person name="Uohara A."/>
            <person name="Ohji S."/>
            <person name="Ichikawa N."/>
        </authorList>
    </citation>
    <scope>NUCLEOTIDE SEQUENCE [LARGE SCALE GENOMIC DNA]</scope>
    <source>
        <strain evidence="5 7">NBRC 107715</strain>
    </source>
</reference>
<dbReference type="AlphaFoldDB" id="A0A512IWY7"/>
<keyword evidence="1 4" id="KW-0436">Ligase</keyword>
<dbReference type="SUPFAM" id="SSF55931">
    <property type="entry name" value="Glutamine synthetase/guanido kinase"/>
    <property type="match status" value="1"/>
</dbReference>
<dbReference type="InterPro" id="IPR050141">
    <property type="entry name" value="GCL_type2/YbdK_subfam"/>
</dbReference>
<dbReference type="InterPro" id="IPR014746">
    <property type="entry name" value="Gln_synth/guanido_kin_cat_dom"/>
</dbReference>
<evidence type="ECO:0000313" key="6">
    <source>
        <dbReference type="EMBL" id="GLS62167.1"/>
    </source>
</evidence>
<reference evidence="6" key="1">
    <citation type="journal article" date="2014" name="Int. J. Syst. Evol. Microbiol.">
        <title>Complete genome of a new Firmicutes species belonging to the dominant human colonic microbiota ('Ruminococcus bicirculans') reveals two chromosomes and a selective capacity to utilize plant glucans.</title>
        <authorList>
            <consortium name="NISC Comparative Sequencing Program"/>
            <person name="Wegmann U."/>
            <person name="Louis P."/>
            <person name="Goesmann A."/>
            <person name="Henrissat B."/>
            <person name="Duncan S.H."/>
            <person name="Flint H.J."/>
        </authorList>
    </citation>
    <scope>NUCLEOTIDE SEQUENCE</scope>
    <source>
        <strain evidence="6">NBRC 107715</strain>
    </source>
</reference>
<keyword evidence="2 4" id="KW-0547">Nucleotide-binding</keyword>
<evidence type="ECO:0000256" key="4">
    <source>
        <dbReference type="HAMAP-Rule" id="MF_01609"/>
    </source>
</evidence>
<dbReference type="GO" id="GO:0005524">
    <property type="term" value="F:ATP binding"/>
    <property type="evidence" value="ECO:0007669"/>
    <property type="project" value="UniProtKB-KW"/>
</dbReference>